<evidence type="ECO:0000259" key="4">
    <source>
        <dbReference type="Pfam" id="PF02275"/>
    </source>
</evidence>
<reference evidence="5 7" key="1">
    <citation type="journal article" date="2016" name="Front. Microbiol.">
        <title>Genome Sequence of the Piezophilic, Mesophilic Sulfate-Reducing Bacterium Desulfovibrio indicus J2T.</title>
        <authorList>
            <person name="Cao J."/>
            <person name="Maignien L."/>
            <person name="Shao Z."/>
            <person name="Alain K."/>
            <person name="Jebbar M."/>
        </authorList>
    </citation>
    <scope>NUCLEOTIDE SEQUENCE [LARGE SCALE GENOMIC DNA]</scope>
    <source>
        <strain evidence="5 7">J2</strain>
    </source>
</reference>
<reference evidence="6 8" key="2">
    <citation type="submission" date="2019-03" db="EMBL/GenBank/DDBJ databases">
        <title>Genomic Encyclopedia of Type Strains, Phase IV (KMG-IV): sequencing the most valuable type-strain genomes for metagenomic binning, comparative biology and taxonomic classification.</title>
        <authorList>
            <person name="Goeker M."/>
        </authorList>
    </citation>
    <scope>NUCLEOTIDE SEQUENCE [LARGE SCALE GENOMIC DNA]</scope>
    <source>
        <strain evidence="6 8">DSM 101483</strain>
    </source>
</reference>
<keyword evidence="2 6" id="KW-0378">Hydrolase</keyword>
<evidence type="ECO:0000313" key="5">
    <source>
        <dbReference type="EMBL" id="AMK12053.1"/>
    </source>
</evidence>
<dbReference type="EMBL" id="CP014206">
    <property type="protein sequence ID" value="AMK12053.1"/>
    <property type="molecule type" value="Genomic_DNA"/>
</dbReference>
<evidence type="ECO:0000313" key="8">
    <source>
        <dbReference type="Proteomes" id="UP000295506"/>
    </source>
</evidence>
<evidence type="ECO:0000313" key="7">
    <source>
        <dbReference type="Proteomes" id="UP000055611"/>
    </source>
</evidence>
<dbReference type="AlphaFoldDB" id="A0A126QPR6"/>
<dbReference type="Pfam" id="PF02275">
    <property type="entry name" value="CBAH"/>
    <property type="match status" value="1"/>
</dbReference>
<feature type="domain" description="Choloylglycine hydrolase/NAAA C-terminal" evidence="4">
    <location>
        <begin position="29"/>
        <end position="350"/>
    </location>
</feature>
<dbReference type="EMBL" id="SOBK01000005">
    <property type="protein sequence ID" value="TDT88653.1"/>
    <property type="molecule type" value="Genomic_DNA"/>
</dbReference>
<evidence type="ECO:0000313" key="6">
    <source>
        <dbReference type="EMBL" id="TDT88653.1"/>
    </source>
</evidence>
<keyword evidence="3" id="KW-0732">Signal</keyword>
<dbReference type="OrthoDB" id="1265391at2"/>
<accession>A0A126QPR6</accession>
<feature type="chain" id="PRO_5044548201" evidence="3">
    <location>
        <begin position="29"/>
        <end position="371"/>
    </location>
</feature>
<dbReference type="PANTHER" id="PTHR35527">
    <property type="entry name" value="CHOLOYLGLYCINE HYDROLASE"/>
    <property type="match status" value="1"/>
</dbReference>
<dbReference type="InterPro" id="IPR052193">
    <property type="entry name" value="Peptidase_C59"/>
</dbReference>
<dbReference type="Proteomes" id="UP000295506">
    <property type="component" value="Unassembled WGS sequence"/>
</dbReference>
<dbReference type="Gene3D" id="3.60.60.10">
    <property type="entry name" value="Penicillin V Acylase, Chain A"/>
    <property type="match status" value="1"/>
</dbReference>
<name>A0A126QPR6_9BACT</name>
<proteinExistence type="inferred from homology"/>
<evidence type="ECO:0000256" key="2">
    <source>
        <dbReference type="ARBA" id="ARBA00022801"/>
    </source>
</evidence>
<dbReference type="SUPFAM" id="SSF56235">
    <property type="entry name" value="N-terminal nucleophile aminohydrolases (Ntn hydrolases)"/>
    <property type="match status" value="1"/>
</dbReference>
<protein>
    <submittedName>
        <fullName evidence="6">Choloylglycine hydrolase</fullName>
    </submittedName>
</protein>
<dbReference type="KEGG" id="dej:AWY79_13525"/>
<dbReference type="InterPro" id="IPR029132">
    <property type="entry name" value="CBAH/NAAA_C"/>
</dbReference>
<comment type="similarity">
    <text evidence="1">Belongs to the peptidase C59 family.</text>
</comment>
<evidence type="ECO:0000256" key="3">
    <source>
        <dbReference type="SAM" id="SignalP"/>
    </source>
</evidence>
<evidence type="ECO:0000256" key="1">
    <source>
        <dbReference type="ARBA" id="ARBA00006625"/>
    </source>
</evidence>
<sequence length="371" mass="40461">MFSLCCFRLSLFALSLSLFLSLSVPARACTGLRVIAEDGSVAFARSLEFGSPTKSDIMIAPRGMAWSATAPDGKEGLKWKSKYAFMGPDAFGQASPLEGMNEKGLYAAGFWMPAGESEFPKIAKEDYGRAVSQMDLGTWLLCNCATIDEVRKLVPALKLAGAKVPSLNMYTLVHWYVMDATGKAVVIESMGGKVAVTDNPVGVFTNAPSFGWHLENLRNYVSLRPDNAQPFKLGDYTVKPLGEGSGLLGLPGDQTPPSRFVRAAFYANTALKPADADGAVNLGMNLIANFTIPRGLSRGAGPNNRPEYDYTQWTTVYDLSRKELYFRTYENQDYSRVRLSAVPLDGDKPVFIPMWGVKPAYKDVSAQAKPQ</sequence>
<dbReference type="RefSeq" id="WP_078063786.1">
    <property type="nucleotide sequence ID" value="NZ_CP014206.1"/>
</dbReference>
<dbReference type="Proteomes" id="UP000055611">
    <property type="component" value="Chromosome"/>
</dbReference>
<dbReference type="GO" id="GO:0016787">
    <property type="term" value="F:hydrolase activity"/>
    <property type="evidence" value="ECO:0007669"/>
    <property type="project" value="UniProtKB-KW"/>
</dbReference>
<organism evidence="6 8">
    <name type="scientific">Pseudodesulfovibrio indicus</name>
    <dbReference type="NCBI Taxonomy" id="1716143"/>
    <lineage>
        <taxon>Bacteria</taxon>
        <taxon>Pseudomonadati</taxon>
        <taxon>Thermodesulfobacteriota</taxon>
        <taxon>Desulfovibrionia</taxon>
        <taxon>Desulfovibrionales</taxon>
        <taxon>Desulfovibrionaceae</taxon>
    </lineage>
</organism>
<dbReference type="PANTHER" id="PTHR35527:SF2">
    <property type="entry name" value="HYDROLASE"/>
    <property type="match status" value="1"/>
</dbReference>
<keyword evidence="7" id="KW-1185">Reference proteome</keyword>
<feature type="signal peptide" evidence="3">
    <location>
        <begin position="1"/>
        <end position="28"/>
    </location>
</feature>
<dbReference type="InterPro" id="IPR029055">
    <property type="entry name" value="Ntn_hydrolases_N"/>
</dbReference>
<gene>
    <name evidence="5" type="ORF">AWY79_13525</name>
    <name evidence="6" type="ORF">EDC59_10554</name>
</gene>